<dbReference type="InterPro" id="IPR001387">
    <property type="entry name" value="Cro/C1-type_HTH"/>
</dbReference>
<dbReference type="PANTHER" id="PTHR46558:SF4">
    <property type="entry name" value="DNA-BIDING PHAGE PROTEIN"/>
    <property type="match status" value="1"/>
</dbReference>
<keyword evidence="1" id="KW-0238">DNA-binding</keyword>
<dbReference type="CDD" id="cd00093">
    <property type="entry name" value="HTH_XRE"/>
    <property type="match status" value="1"/>
</dbReference>
<evidence type="ECO:0000313" key="4">
    <source>
        <dbReference type="EMBL" id="MFM9413548.1"/>
    </source>
</evidence>
<dbReference type="EMBL" id="JBJUVG010000004">
    <property type="protein sequence ID" value="MFM9413548.1"/>
    <property type="molecule type" value="Genomic_DNA"/>
</dbReference>
<protein>
    <submittedName>
        <fullName evidence="4">Helix-turn-helix domain-containing protein</fullName>
    </submittedName>
</protein>
<dbReference type="Proteomes" id="UP001631949">
    <property type="component" value="Unassembled WGS sequence"/>
</dbReference>
<keyword evidence="2" id="KW-1133">Transmembrane helix</keyword>
<gene>
    <name evidence="4" type="ORF">ACKQTC_04115</name>
</gene>
<dbReference type="RefSeq" id="WP_408977167.1">
    <property type="nucleotide sequence ID" value="NZ_JBJUVG010000004.1"/>
</dbReference>
<dbReference type="Gene3D" id="1.10.260.40">
    <property type="entry name" value="lambda repressor-like DNA-binding domains"/>
    <property type="match status" value="1"/>
</dbReference>
<dbReference type="PANTHER" id="PTHR46558">
    <property type="entry name" value="TRACRIPTIONAL REGULATORY PROTEIN-RELATED-RELATED"/>
    <property type="match status" value="1"/>
</dbReference>
<name>A0ABW9GY68_9FIRM</name>
<evidence type="ECO:0000256" key="2">
    <source>
        <dbReference type="SAM" id="Phobius"/>
    </source>
</evidence>
<evidence type="ECO:0000256" key="1">
    <source>
        <dbReference type="ARBA" id="ARBA00023125"/>
    </source>
</evidence>
<keyword evidence="2" id="KW-0812">Transmembrane</keyword>
<accession>A0ABW9GY68</accession>
<organism evidence="4 5">
    <name type="scientific">Peptococcus simiae</name>
    <dbReference type="NCBI Taxonomy" id="1643805"/>
    <lineage>
        <taxon>Bacteria</taxon>
        <taxon>Bacillati</taxon>
        <taxon>Bacillota</taxon>
        <taxon>Clostridia</taxon>
        <taxon>Eubacteriales</taxon>
        <taxon>Peptococcaceae</taxon>
        <taxon>Peptococcus</taxon>
    </lineage>
</organism>
<feature type="transmembrane region" description="Helical" evidence="2">
    <location>
        <begin position="85"/>
        <end position="106"/>
    </location>
</feature>
<evidence type="ECO:0000259" key="3">
    <source>
        <dbReference type="PROSITE" id="PS50943"/>
    </source>
</evidence>
<reference evidence="4 5" key="1">
    <citation type="journal article" date="2016" name="Int. J. Syst. Evol. Microbiol.">
        <title>Peptococcus simiae sp. nov., isolated from rhesus macaque faeces and emended description of the genus Peptococcus.</title>
        <authorList>
            <person name="Shkoporov A.N."/>
            <person name="Efimov B.A."/>
            <person name="Kondova I."/>
            <person name="Ouwerling B."/>
            <person name="Chaplin A.V."/>
            <person name="Shcherbakova V.A."/>
            <person name="Langermans J.A.M."/>
        </authorList>
    </citation>
    <scope>NUCLEOTIDE SEQUENCE [LARGE SCALE GENOMIC DNA]</scope>
    <source>
        <strain evidence="4 5">M108</strain>
    </source>
</reference>
<comment type="caution">
    <text evidence="4">The sequence shown here is derived from an EMBL/GenBank/DDBJ whole genome shotgun (WGS) entry which is preliminary data.</text>
</comment>
<feature type="domain" description="HTH cro/C1-type" evidence="3">
    <location>
        <begin position="7"/>
        <end position="61"/>
    </location>
</feature>
<sequence length="134" mass="15510">MSIGQQLKQARIEAQMTQEQVAEKIFVSRQSISNWENEKNYPDIMSVIHLSDLYEISLDQLLKGSDSYMKHLNESTNIVKSNQKLFVLIVATLFTMIATLLLTQWFPEKVTLIVVFTLSTILAGILYRQIIRRF</sequence>
<dbReference type="SMART" id="SM00530">
    <property type="entry name" value="HTH_XRE"/>
    <property type="match status" value="1"/>
</dbReference>
<keyword evidence="2" id="KW-0472">Membrane</keyword>
<feature type="transmembrane region" description="Helical" evidence="2">
    <location>
        <begin position="112"/>
        <end position="131"/>
    </location>
</feature>
<dbReference type="SUPFAM" id="SSF47413">
    <property type="entry name" value="lambda repressor-like DNA-binding domains"/>
    <property type="match status" value="1"/>
</dbReference>
<dbReference type="InterPro" id="IPR010982">
    <property type="entry name" value="Lambda_DNA-bd_dom_sf"/>
</dbReference>
<dbReference type="Pfam" id="PF12844">
    <property type="entry name" value="HTH_19"/>
    <property type="match status" value="1"/>
</dbReference>
<keyword evidence="5" id="KW-1185">Reference proteome</keyword>
<dbReference type="PROSITE" id="PS50943">
    <property type="entry name" value="HTH_CROC1"/>
    <property type="match status" value="1"/>
</dbReference>
<evidence type="ECO:0000313" key="5">
    <source>
        <dbReference type="Proteomes" id="UP001631949"/>
    </source>
</evidence>
<proteinExistence type="predicted"/>